<reference evidence="2" key="1">
    <citation type="submission" date="2020-02" db="EMBL/GenBank/DDBJ databases">
        <authorList>
            <person name="Meier V. D."/>
        </authorList>
    </citation>
    <scope>NUCLEOTIDE SEQUENCE</scope>
    <source>
        <strain evidence="2">AVDCRST_MAG78</strain>
    </source>
</reference>
<keyword evidence="1" id="KW-1133">Transmembrane helix</keyword>
<feature type="transmembrane region" description="Helical" evidence="1">
    <location>
        <begin position="78"/>
        <end position="103"/>
    </location>
</feature>
<protein>
    <submittedName>
        <fullName evidence="2">Uncharacterized protein</fullName>
    </submittedName>
</protein>
<evidence type="ECO:0000313" key="2">
    <source>
        <dbReference type="EMBL" id="CAA9409325.1"/>
    </source>
</evidence>
<sequence>MRRLNVFVLGVVIGAVLLWVCAFVGLLGFTSVEGATFSALLLLVITVVDVVLGGLLARILLHGGSLTSRRGVREAKGVGLFVGGSVLVGALASGLFLGAMVVLDTPASQRNLFVYASGPGLGLVYGMLLGMPAVVGATLVELRLRARGEGSRR</sequence>
<feature type="transmembrane region" description="Helical" evidence="1">
    <location>
        <begin position="123"/>
        <end position="144"/>
    </location>
</feature>
<dbReference type="EMBL" id="CADCVB010000017">
    <property type="protein sequence ID" value="CAA9409325.1"/>
    <property type="molecule type" value="Genomic_DNA"/>
</dbReference>
<keyword evidence="1" id="KW-0472">Membrane</keyword>
<keyword evidence="1" id="KW-0812">Transmembrane</keyword>
<accession>A0A6J4P8P0</accession>
<evidence type="ECO:0000256" key="1">
    <source>
        <dbReference type="SAM" id="Phobius"/>
    </source>
</evidence>
<dbReference type="AlphaFoldDB" id="A0A6J4P8P0"/>
<proteinExistence type="predicted"/>
<name>A0A6J4P8P0_9ACTN</name>
<feature type="transmembrane region" description="Helical" evidence="1">
    <location>
        <begin position="35"/>
        <end position="57"/>
    </location>
</feature>
<gene>
    <name evidence="2" type="ORF">AVDCRST_MAG78-291</name>
</gene>
<organism evidence="2">
    <name type="scientific">uncultured Rubrobacteraceae bacterium</name>
    <dbReference type="NCBI Taxonomy" id="349277"/>
    <lineage>
        <taxon>Bacteria</taxon>
        <taxon>Bacillati</taxon>
        <taxon>Actinomycetota</taxon>
        <taxon>Rubrobacteria</taxon>
        <taxon>Rubrobacterales</taxon>
        <taxon>Rubrobacteraceae</taxon>
        <taxon>environmental samples</taxon>
    </lineage>
</organism>
<feature type="transmembrane region" description="Helical" evidence="1">
    <location>
        <begin position="7"/>
        <end position="29"/>
    </location>
</feature>